<evidence type="ECO:0000256" key="5">
    <source>
        <dbReference type="SAM" id="Phobius"/>
    </source>
</evidence>
<sequence>MYVRRIKKELSDAEKSDRDDKRISWAIILQFCMLITNYAVKEVFHINNSDMRSFISFIFMILVGIMYLKNFRTVFKRNSMFFILSYIFFVCLFLLSALLNPETIEFLPNIAFWLFIICLPTAQYYLAIRDKAIFLNILILSGYYQLSLGLVILISMILATPKYDMVFSYLILVPMVILTYKVLFINFRIIDLALILLAFTSVVTVGSRGPLLSYFIYLVLLFVNYLIKNRLKAKALVLFFLSTTFISAIVLNFNFFIKKLNNLLINYGVQSRTIYLLLSDNIDFSTGRSDLFSNTINKIFLNPILGYGIGGDRVFLNGTYPHNIFLEIIVQFGIVLGGIFSLVLIMYWFIGIFLNKNTIDQHLAIIFAGLGLISLFFSGSYLTSSNFWLFMAICISSVHFTNHKLSYINSEKLITAKDVQNEKENNF</sequence>
<evidence type="ECO:0000313" key="8">
    <source>
        <dbReference type="Proteomes" id="UP000181899"/>
    </source>
</evidence>
<feature type="transmembrane region" description="Helical" evidence="5">
    <location>
        <begin position="328"/>
        <end position="350"/>
    </location>
</feature>
<evidence type="ECO:0000256" key="3">
    <source>
        <dbReference type="ARBA" id="ARBA00022989"/>
    </source>
</evidence>
<feature type="transmembrane region" description="Helical" evidence="5">
    <location>
        <begin position="165"/>
        <end position="184"/>
    </location>
</feature>
<feature type="transmembrane region" description="Helical" evidence="5">
    <location>
        <begin position="211"/>
        <end position="227"/>
    </location>
</feature>
<protein>
    <submittedName>
        <fullName evidence="7">O-antigen ligase like membrane protein</fullName>
    </submittedName>
</protein>
<evidence type="ECO:0000256" key="2">
    <source>
        <dbReference type="ARBA" id="ARBA00022692"/>
    </source>
</evidence>
<dbReference type="GO" id="GO:0016020">
    <property type="term" value="C:membrane"/>
    <property type="evidence" value="ECO:0007669"/>
    <property type="project" value="UniProtKB-SubCell"/>
</dbReference>
<keyword evidence="2 5" id="KW-0812">Transmembrane</keyword>
<keyword evidence="4 5" id="KW-0472">Membrane</keyword>
<dbReference type="InterPro" id="IPR007016">
    <property type="entry name" value="O-antigen_ligase-rel_domated"/>
</dbReference>
<feature type="transmembrane region" description="Helical" evidence="5">
    <location>
        <begin position="52"/>
        <end position="68"/>
    </location>
</feature>
<evidence type="ECO:0000256" key="4">
    <source>
        <dbReference type="ARBA" id="ARBA00023136"/>
    </source>
</evidence>
<organism evidence="7 8">
    <name type="scientific">Proteiniclasticum ruminis</name>
    <dbReference type="NCBI Taxonomy" id="398199"/>
    <lineage>
        <taxon>Bacteria</taxon>
        <taxon>Bacillati</taxon>
        <taxon>Bacillota</taxon>
        <taxon>Clostridia</taxon>
        <taxon>Eubacteriales</taxon>
        <taxon>Clostridiaceae</taxon>
        <taxon>Proteiniclasticum</taxon>
    </lineage>
</organism>
<proteinExistence type="predicted"/>
<feature type="transmembrane region" description="Helical" evidence="5">
    <location>
        <begin position="23"/>
        <end position="40"/>
    </location>
</feature>
<feature type="domain" description="O-antigen ligase-related" evidence="6">
    <location>
        <begin position="194"/>
        <end position="340"/>
    </location>
</feature>
<gene>
    <name evidence="7" type="ORF">SAMN04488695_102361</name>
</gene>
<dbReference type="GO" id="GO:0016874">
    <property type="term" value="F:ligase activity"/>
    <property type="evidence" value="ECO:0007669"/>
    <property type="project" value="UniProtKB-KW"/>
</dbReference>
<dbReference type="OrthoDB" id="1791168at2"/>
<keyword evidence="7" id="KW-0436">Ligase</keyword>
<evidence type="ECO:0000313" key="7">
    <source>
        <dbReference type="EMBL" id="SFN58323.1"/>
    </source>
</evidence>
<name>A0A1I5A790_9CLOT</name>
<keyword evidence="3 5" id="KW-1133">Transmembrane helix</keyword>
<feature type="transmembrane region" description="Helical" evidence="5">
    <location>
        <begin position="106"/>
        <end position="126"/>
    </location>
</feature>
<evidence type="ECO:0000256" key="1">
    <source>
        <dbReference type="ARBA" id="ARBA00004141"/>
    </source>
</evidence>
<dbReference type="Proteomes" id="UP000181899">
    <property type="component" value="Unassembled WGS sequence"/>
</dbReference>
<keyword evidence="8" id="KW-1185">Reference proteome</keyword>
<dbReference type="InterPro" id="IPR051533">
    <property type="entry name" value="WaaL-like"/>
</dbReference>
<accession>A0A1I5A790</accession>
<comment type="subcellular location">
    <subcellularLocation>
        <location evidence="1">Membrane</location>
        <topology evidence="1">Multi-pass membrane protein</topology>
    </subcellularLocation>
</comment>
<dbReference type="AlphaFoldDB" id="A0A1I5A790"/>
<feature type="transmembrane region" description="Helical" evidence="5">
    <location>
        <begin position="362"/>
        <end position="381"/>
    </location>
</feature>
<dbReference type="PANTHER" id="PTHR37422:SF17">
    <property type="entry name" value="O-ANTIGEN LIGASE"/>
    <property type="match status" value="1"/>
</dbReference>
<feature type="transmembrane region" description="Helical" evidence="5">
    <location>
        <begin position="189"/>
        <end position="205"/>
    </location>
</feature>
<dbReference type="Pfam" id="PF04932">
    <property type="entry name" value="Wzy_C"/>
    <property type="match status" value="1"/>
</dbReference>
<feature type="transmembrane region" description="Helical" evidence="5">
    <location>
        <begin position="80"/>
        <end position="100"/>
    </location>
</feature>
<dbReference type="PANTHER" id="PTHR37422">
    <property type="entry name" value="TEICHURONIC ACID BIOSYNTHESIS PROTEIN TUAE"/>
    <property type="match status" value="1"/>
</dbReference>
<feature type="transmembrane region" description="Helical" evidence="5">
    <location>
        <begin position="236"/>
        <end position="257"/>
    </location>
</feature>
<dbReference type="EMBL" id="FOVK01000002">
    <property type="protein sequence ID" value="SFN58323.1"/>
    <property type="molecule type" value="Genomic_DNA"/>
</dbReference>
<evidence type="ECO:0000259" key="6">
    <source>
        <dbReference type="Pfam" id="PF04932"/>
    </source>
</evidence>
<reference evidence="7 8" key="1">
    <citation type="submission" date="2016-10" db="EMBL/GenBank/DDBJ databases">
        <authorList>
            <person name="de Groot N.N."/>
        </authorList>
    </citation>
    <scope>NUCLEOTIDE SEQUENCE [LARGE SCALE GENOMIC DNA]</scope>
    <source>
        <strain evidence="7 8">ML2</strain>
    </source>
</reference>
<feature type="transmembrane region" description="Helical" evidence="5">
    <location>
        <begin position="133"/>
        <end position="159"/>
    </location>
</feature>